<evidence type="ECO:0000256" key="8">
    <source>
        <dbReference type="RuleBase" id="RU000304"/>
    </source>
</evidence>
<dbReference type="InterPro" id="IPR011009">
    <property type="entry name" value="Kinase-like_dom_sf"/>
</dbReference>
<accession>A0A8C5MPQ3</accession>
<dbReference type="Gene3D" id="1.10.510.10">
    <property type="entry name" value="Transferase(Phosphotransferase) domain 1"/>
    <property type="match status" value="1"/>
</dbReference>
<dbReference type="PROSITE" id="PS50011">
    <property type="entry name" value="PROTEIN_KINASE_DOM"/>
    <property type="match status" value="1"/>
</dbReference>
<feature type="domain" description="Protein kinase" evidence="10">
    <location>
        <begin position="94"/>
        <end position="341"/>
    </location>
</feature>
<dbReference type="InterPro" id="IPR000719">
    <property type="entry name" value="Prot_kinase_dom"/>
</dbReference>
<organism evidence="12 13">
    <name type="scientific">Leptobrachium leishanense</name>
    <name type="common">Leishan spiny toad</name>
    <dbReference type="NCBI Taxonomy" id="445787"/>
    <lineage>
        <taxon>Eukaryota</taxon>
        <taxon>Metazoa</taxon>
        <taxon>Chordata</taxon>
        <taxon>Craniata</taxon>
        <taxon>Vertebrata</taxon>
        <taxon>Euteleostomi</taxon>
        <taxon>Amphibia</taxon>
        <taxon>Batrachia</taxon>
        <taxon>Anura</taxon>
        <taxon>Pelobatoidea</taxon>
        <taxon>Megophryidae</taxon>
        <taxon>Leptobrachium</taxon>
    </lineage>
</organism>
<evidence type="ECO:0000256" key="5">
    <source>
        <dbReference type="ARBA" id="ARBA00022777"/>
    </source>
</evidence>
<sequence length="407" mass="45929">MTSINTTILILTDPDIPETSRRDGEQLERSKHGTIKEGRQVERKRKHESDAGKYNDDDKLQTYKKKTKTTRGNSSARPDDTKEPQKTSLSPGDFIFHTLLGKGNFGKVLLASSRRTKKTVAVKIMAKKILLDCRRKRILTERRVLELAAGCPFLVKGYGTFQTTSNLYYVMEHLGGGDLDTFLRRHKRMEMNIIIFFMAELVCGLEYLHKNGVIHRDLKPENILLDAVGHLKISDFGLALEGMFGKKKARQYAGTPAYVAPEMENGRRYNAGVDWWALGIVLEQMSKRVIHRRGPCVANPMLPDTLDHPECLMSDILDKLLCMRPSRRLRAAASIRSHLFFQSIDWKELEAGMVDPPFTPSTPSLDSLTSVVMKEKEVSDLGASSSLVGSEEQQLFHGFSFVRSSQV</sequence>
<keyword evidence="3" id="KW-0808">Transferase</keyword>
<keyword evidence="4 7" id="KW-0547">Nucleotide-binding</keyword>
<dbReference type="GO" id="GO:0004674">
    <property type="term" value="F:protein serine/threonine kinase activity"/>
    <property type="evidence" value="ECO:0007669"/>
    <property type="project" value="UniProtKB-KW"/>
</dbReference>
<evidence type="ECO:0008006" key="14">
    <source>
        <dbReference type="Google" id="ProtNLM"/>
    </source>
</evidence>
<dbReference type="GO" id="GO:0005524">
    <property type="term" value="F:ATP binding"/>
    <property type="evidence" value="ECO:0007669"/>
    <property type="project" value="UniProtKB-UniRule"/>
</dbReference>
<dbReference type="AlphaFoldDB" id="A0A8C5MPQ3"/>
<feature type="binding site" evidence="7">
    <location>
        <position position="128"/>
    </location>
    <ligand>
        <name>ATP</name>
        <dbReference type="ChEBI" id="CHEBI:30616"/>
    </ligand>
</feature>
<evidence type="ECO:0000256" key="2">
    <source>
        <dbReference type="ARBA" id="ARBA00022553"/>
    </source>
</evidence>
<evidence type="ECO:0000259" key="10">
    <source>
        <dbReference type="PROSITE" id="PS50011"/>
    </source>
</evidence>
<dbReference type="Proteomes" id="UP000694569">
    <property type="component" value="Unplaced"/>
</dbReference>
<dbReference type="Gene3D" id="3.30.200.20">
    <property type="entry name" value="Phosphorylase Kinase, domain 1"/>
    <property type="match status" value="1"/>
</dbReference>
<dbReference type="PROSITE" id="PS00107">
    <property type="entry name" value="PROTEIN_KINASE_ATP"/>
    <property type="match status" value="1"/>
</dbReference>
<feature type="region of interest" description="Disordered" evidence="9">
    <location>
        <begin position="1"/>
        <end position="89"/>
    </location>
</feature>
<dbReference type="InterPro" id="IPR008271">
    <property type="entry name" value="Ser/Thr_kinase_AS"/>
</dbReference>
<evidence type="ECO:0000313" key="12">
    <source>
        <dbReference type="Ensembl" id="ENSLLEP00000017807.1"/>
    </source>
</evidence>
<keyword evidence="1 8" id="KW-0723">Serine/threonine-protein kinase</keyword>
<evidence type="ECO:0000256" key="1">
    <source>
        <dbReference type="ARBA" id="ARBA00022527"/>
    </source>
</evidence>
<feature type="domain" description="AGC-kinase C-terminal" evidence="11">
    <location>
        <begin position="342"/>
        <end position="407"/>
    </location>
</feature>
<evidence type="ECO:0000256" key="6">
    <source>
        <dbReference type="ARBA" id="ARBA00022840"/>
    </source>
</evidence>
<evidence type="ECO:0000259" key="11">
    <source>
        <dbReference type="PROSITE" id="PS51285"/>
    </source>
</evidence>
<keyword evidence="13" id="KW-1185">Reference proteome</keyword>
<keyword evidence="2" id="KW-0597">Phosphoprotein</keyword>
<evidence type="ECO:0000256" key="9">
    <source>
        <dbReference type="SAM" id="MobiDB-lite"/>
    </source>
</evidence>
<comment type="similarity">
    <text evidence="8">Belongs to the protein kinase superfamily.</text>
</comment>
<evidence type="ECO:0000256" key="4">
    <source>
        <dbReference type="ARBA" id="ARBA00022741"/>
    </source>
</evidence>
<dbReference type="SMART" id="SM00220">
    <property type="entry name" value="S_TKc"/>
    <property type="match status" value="1"/>
</dbReference>
<dbReference type="Pfam" id="PF00069">
    <property type="entry name" value="Pkinase"/>
    <property type="match status" value="1"/>
</dbReference>
<dbReference type="PROSITE" id="PS51285">
    <property type="entry name" value="AGC_KINASE_CTER"/>
    <property type="match status" value="1"/>
</dbReference>
<dbReference type="OrthoDB" id="10252171at2759"/>
<dbReference type="SUPFAM" id="SSF56112">
    <property type="entry name" value="Protein kinase-like (PK-like)"/>
    <property type="match status" value="1"/>
</dbReference>
<evidence type="ECO:0000256" key="7">
    <source>
        <dbReference type="PROSITE-ProRule" id="PRU10141"/>
    </source>
</evidence>
<dbReference type="GeneTree" id="ENSGT00940000154203"/>
<evidence type="ECO:0000313" key="13">
    <source>
        <dbReference type="Proteomes" id="UP000694569"/>
    </source>
</evidence>
<reference evidence="12" key="2">
    <citation type="submission" date="2025-09" db="UniProtKB">
        <authorList>
            <consortium name="Ensembl"/>
        </authorList>
    </citation>
    <scope>IDENTIFICATION</scope>
</reference>
<dbReference type="Ensembl" id="ENSLLET00000018502.1">
    <property type="protein sequence ID" value="ENSLLEP00000017807.1"/>
    <property type="gene ID" value="ENSLLEG00000011342.1"/>
</dbReference>
<proteinExistence type="inferred from homology"/>
<dbReference type="PROSITE" id="PS00108">
    <property type="entry name" value="PROTEIN_KINASE_ST"/>
    <property type="match status" value="1"/>
</dbReference>
<evidence type="ECO:0000256" key="3">
    <source>
        <dbReference type="ARBA" id="ARBA00022679"/>
    </source>
</evidence>
<dbReference type="InterPro" id="IPR000961">
    <property type="entry name" value="AGC-kinase_C"/>
</dbReference>
<dbReference type="PANTHER" id="PTHR24351">
    <property type="entry name" value="RIBOSOMAL PROTEIN S6 KINASE"/>
    <property type="match status" value="1"/>
</dbReference>
<name>A0A8C5MPQ3_9ANUR</name>
<dbReference type="InterPro" id="IPR017441">
    <property type="entry name" value="Protein_kinase_ATP_BS"/>
</dbReference>
<keyword evidence="6 7" id="KW-0067">ATP-binding</keyword>
<protein>
    <recommendedName>
        <fullName evidence="14">Protein kinase domain-containing protein</fullName>
    </recommendedName>
</protein>
<feature type="compositionally biased region" description="Basic and acidic residues" evidence="9">
    <location>
        <begin position="18"/>
        <end position="61"/>
    </location>
</feature>
<reference evidence="12" key="1">
    <citation type="submission" date="2025-08" db="UniProtKB">
        <authorList>
            <consortium name="Ensembl"/>
        </authorList>
    </citation>
    <scope>IDENTIFICATION</scope>
</reference>
<keyword evidence="5" id="KW-0418">Kinase</keyword>